<reference evidence="6 7" key="1">
    <citation type="submission" date="2024-10" db="EMBL/GenBank/DDBJ databases">
        <title>Updated reference genomes for cyclostephanoid diatoms.</title>
        <authorList>
            <person name="Roberts W.R."/>
            <person name="Alverson A.J."/>
        </authorList>
    </citation>
    <scope>NUCLEOTIDE SEQUENCE [LARGE SCALE GENOMIC DNA]</scope>
    <source>
        <strain evidence="6 7">AJA276-08</strain>
    </source>
</reference>
<comment type="similarity">
    <text evidence="1">Belongs to the Nudix hydrolase family.</text>
</comment>
<feature type="compositionally biased region" description="Basic and acidic residues" evidence="4">
    <location>
        <begin position="482"/>
        <end position="494"/>
    </location>
</feature>
<evidence type="ECO:0000256" key="3">
    <source>
        <dbReference type="PROSITE-ProRule" id="PRU00023"/>
    </source>
</evidence>
<evidence type="ECO:0000256" key="1">
    <source>
        <dbReference type="ARBA" id="ARBA00005582"/>
    </source>
</evidence>
<dbReference type="PANTHER" id="PTHR13994">
    <property type="entry name" value="NUDIX HYDROLASE RELATED"/>
    <property type="match status" value="1"/>
</dbReference>
<feature type="region of interest" description="Disordered" evidence="4">
    <location>
        <begin position="328"/>
        <end position="358"/>
    </location>
</feature>
<proteinExistence type="inferred from homology"/>
<dbReference type="GO" id="GO:0016787">
    <property type="term" value="F:hydrolase activity"/>
    <property type="evidence" value="ECO:0007669"/>
    <property type="project" value="UniProtKB-KW"/>
</dbReference>
<dbReference type="PANTHER" id="PTHR13994:SF13">
    <property type="entry name" value="FI03680P"/>
    <property type="match status" value="1"/>
</dbReference>
<dbReference type="Pfam" id="PF12796">
    <property type="entry name" value="Ank_2"/>
    <property type="match status" value="1"/>
</dbReference>
<keyword evidence="3" id="KW-0040">ANK repeat</keyword>
<keyword evidence="2" id="KW-0378">Hydrolase</keyword>
<dbReference type="PROSITE" id="PS50088">
    <property type="entry name" value="ANK_REPEAT"/>
    <property type="match status" value="1"/>
</dbReference>
<dbReference type="AlphaFoldDB" id="A0ABD3NEK3"/>
<dbReference type="InterPro" id="IPR002110">
    <property type="entry name" value="Ankyrin_rpt"/>
</dbReference>
<evidence type="ECO:0000259" key="5">
    <source>
        <dbReference type="Pfam" id="PF18290"/>
    </source>
</evidence>
<dbReference type="InterPro" id="IPR040618">
    <property type="entry name" value="Pre-Nudix"/>
</dbReference>
<feature type="domain" description="Pre-nudix hydrolase" evidence="5">
    <location>
        <begin position="2"/>
        <end position="53"/>
    </location>
</feature>
<dbReference type="Gene3D" id="3.40.630.30">
    <property type="match status" value="1"/>
</dbReference>
<dbReference type="PROSITE" id="PS50297">
    <property type="entry name" value="ANK_REP_REGION"/>
    <property type="match status" value="1"/>
</dbReference>
<evidence type="ECO:0000256" key="2">
    <source>
        <dbReference type="ARBA" id="ARBA00022801"/>
    </source>
</evidence>
<dbReference type="SMART" id="SM00248">
    <property type="entry name" value="ANK"/>
    <property type="match status" value="2"/>
</dbReference>
<dbReference type="Pfam" id="PF18290">
    <property type="entry name" value="Nudix_hydro"/>
    <property type="match status" value="1"/>
</dbReference>
<protein>
    <recommendedName>
        <fullName evidence="5">Pre-nudix hydrolase domain-containing protein</fullName>
    </recommendedName>
</protein>
<name>A0ABD3NEK3_9STRA</name>
<dbReference type="SUPFAM" id="SSF48403">
    <property type="entry name" value="Ankyrin repeat"/>
    <property type="match status" value="1"/>
</dbReference>
<dbReference type="EMBL" id="JALLAZ020001470">
    <property type="protein sequence ID" value="KAL3774407.1"/>
    <property type="molecule type" value="Genomic_DNA"/>
</dbReference>
<feature type="repeat" description="ANK" evidence="3">
    <location>
        <begin position="192"/>
        <end position="224"/>
    </location>
</feature>
<feature type="region of interest" description="Disordered" evidence="4">
    <location>
        <begin position="481"/>
        <end position="500"/>
    </location>
</feature>
<evidence type="ECO:0000313" key="7">
    <source>
        <dbReference type="Proteomes" id="UP001530315"/>
    </source>
</evidence>
<evidence type="ECO:0000256" key="4">
    <source>
        <dbReference type="SAM" id="MobiDB-lite"/>
    </source>
</evidence>
<comment type="caution">
    <text evidence="6">The sequence shown here is derived from an EMBL/GenBank/DDBJ whole genome shotgun (WGS) entry which is preliminary data.</text>
</comment>
<dbReference type="Proteomes" id="UP001530315">
    <property type="component" value="Unassembled WGS sequence"/>
</dbReference>
<evidence type="ECO:0000313" key="6">
    <source>
        <dbReference type="EMBL" id="KAL3774407.1"/>
    </source>
</evidence>
<accession>A0ABD3NEK3</accession>
<organism evidence="6 7">
    <name type="scientific">Stephanodiscus triporus</name>
    <dbReference type="NCBI Taxonomy" id="2934178"/>
    <lineage>
        <taxon>Eukaryota</taxon>
        <taxon>Sar</taxon>
        <taxon>Stramenopiles</taxon>
        <taxon>Ochrophyta</taxon>
        <taxon>Bacillariophyta</taxon>
        <taxon>Coscinodiscophyceae</taxon>
        <taxon>Thalassiosirophycidae</taxon>
        <taxon>Stephanodiscales</taxon>
        <taxon>Stephanodiscaceae</taxon>
        <taxon>Stephanodiscus</taxon>
    </lineage>
</organism>
<feature type="compositionally biased region" description="Basic residues" evidence="4">
    <location>
        <begin position="345"/>
        <end position="358"/>
    </location>
</feature>
<sequence length="514" mass="56459">MLGKALEIWTETGRKGIWPKIPTSHSHLVAPACSLHGFDFQHAEPGYCVLTRWPPTGSASRLPNGPTHQVGVGALVIHPVTGKMLAASFRPSPFRSALAVVESDDHPKSSTVNDVHMQLRRAAGSKDPGVLPAFLRSSSRPPLPLDVLSTTRPTTDGPPCTMACWTGHVDNVALLLDMGCDMNMIATRSHNYGKSPIFFAATRGREDVMNLLLDRGANVLIVNNKGQSVYSVAMSHFDKSGSLIRRIRETEEAVLRMDGANGIMPLFDDGGGGGCRCWIDYSKTHRDGNVYGDLDLLFLDRPLVEGDVVDDGVVNPTTPGIEAWELREEQPERVQVQEEDEEKRGRGRKERRRMRRKRAGRSSSSVAIEREVWEGCWNDVRSAMVAENPWGLLSSLLTIVEVAEGARIKYPWAVEGAVRLEFLCNDVATAARYAVAAPDERITAAAVGGGIVESTLDDAIVFCGSGDRHARLVKRLQTKARHRDEDVENGERGEGASSLTPRDELLLEHLWHDE</sequence>
<dbReference type="InterPro" id="IPR036770">
    <property type="entry name" value="Ankyrin_rpt-contain_sf"/>
</dbReference>
<dbReference type="InterPro" id="IPR003293">
    <property type="entry name" value="Nudix_hydrolase6-like"/>
</dbReference>
<gene>
    <name evidence="6" type="ORF">ACHAW5_010480</name>
</gene>
<keyword evidence="7" id="KW-1185">Reference proteome</keyword>
<dbReference type="Gene3D" id="1.25.40.20">
    <property type="entry name" value="Ankyrin repeat-containing domain"/>
    <property type="match status" value="1"/>
</dbReference>